<name>A0AA88MBL2_CHASR</name>
<evidence type="ECO:0000256" key="6">
    <source>
        <dbReference type="ARBA" id="ARBA00023136"/>
    </source>
</evidence>
<evidence type="ECO:0000256" key="4">
    <source>
        <dbReference type="ARBA" id="ARBA00022525"/>
    </source>
</evidence>
<dbReference type="PANTHER" id="PTHR20914:SF9">
    <property type="entry name" value="COILED, ISOFORM A"/>
    <property type="match status" value="1"/>
</dbReference>
<evidence type="ECO:0000256" key="1">
    <source>
        <dbReference type="ARBA" id="ARBA00004236"/>
    </source>
</evidence>
<gene>
    <name evidence="10" type="ORF">Q5P01_015533</name>
</gene>
<feature type="domain" description="UPAR/Ly6" evidence="9">
    <location>
        <begin position="176"/>
        <end position="262"/>
    </location>
</feature>
<feature type="domain" description="UPAR/Ly6" evidence="9">
    <location>
        <begin position="391"/>
        <end position="474"/>
    </location>
</feature>
<evidence type="ECO:0000259" key="9">
    <source>
        <dbReference type="SMART" id="SM00134"/>
    </source>
</evidence>
<keyword evidence="3" id="KW-1003">Cell membrane</keyword>
<reference evidence="10" key="1">
    <citation type="submission" date="2023-07" db="EMBL/GenBank/DDBJ databases">
        <title>Chromosome-level Genome Assembly of Striped Snakehead (Channa striata).</title>
        <authorList>
            <person name="Liu H."/>
        </authorList>
    </citation>
    <scope>NUCLEOTIDE SEQUENCE</scope>
    <source>
        <strain evidence="10">Gz</strain>
        <tissue evidence="10">Muscle</tissue>
    </source>
</reference>
<dbReference type="Gene3D" id="2.10.60.10">
    <property type="entry name" value="CD59"/>
    <property type="match status" value="3"/>
</dbReference>
<sequence length="485" mass="51744">MKLILCLTLICGIFSTAGALRCQTCTDSQCSSITDTKVTSFESAVQQIYKVCASSSLCSATGNQTYSLSWSDKNVTSSVQCCNQDNCNTETPQLLNVQPNGLVCYSCNTPSSSCSTQLRCRGLENRCFKVNVTAGLSSFVVSGCASANLCSTASNNIVRETGFNFTCCGTNLCGGLQCQTCTKDECLNRKDPVDCSSETIVSGSTVQQINKMCAPSSLCPATGSQSYSVSWSDYSAALSIQCCDENNCNTETPQFPTVHLNSLMCYACNTTNSSCSTQLQCKGEEDRCFKANAGALQCQTCLDAQCSNTTVRNCSSETMCAAAAVQGKALGFKIQQIYKECAPSSLCPTTGNQSKSYQWRDYSTAESVQCCNQNNCNTETPQFLNVQPNGLVCYSCNTTSSSCSTQLPCRGIEDRCFKVNVTAGLSTSVISGCMSANLCSTASNNTRIETGLNFTCCETNLCNSASTTTTTSMCLLLGLLVFSFY</sequence>
<evidence type="ECO:0000256" key="7">
    <source>
        <dbReference type="ARBA" id="ARBA00023180"/>
    </source>
</evidence>
<keyword evidence="7" id="KW-0325">Glycoprotein</keyword>
<evidence type="ECO:0000313" key="11">
    <source>
        <dbReference type="Proteomes" id="UP001187415"/>
    </source>
</evidence>
<evidence type="ECO:0000256" key="2">
    <source>
        <dbReference type="ARBA" id="ARBA00004613"/>
    </source>
</evidence>
<dbReference type="Pfam" id="PF00087">
    <property type="entry name" value="Toxin_TOLIP"/>
    <property type="match status" value="1"/>
</dbReference>
<dbReference type="GO" id="GO:0005886">
    <property type="term" value="C:plasma membrane"/>
    <property type="evidence" value="ECO:0007669"/>
    <property type="project" value="UniProtKB-SubCell"/>
</dbReference>
<dbReference type="GO" id="GO:0005576">
    <property type="term" value="C:extracellular region"/>
    <property type="evidence" value="ECO:0007669"/>
    <property type="project" value="UniProtKB-SubCell"/>
</dbReference>
<evidence type="ECO:0000256" key="8">
    <source>
        <dbReference type="SAM" id="SignalP"/>
    </source>
</evidence>
<dbReference type="SUPFAM" id="SSF57302">
    <property type="entry name" value="Snake toxin-like"/>
    <property type="match status" value="3"/>
</dbReference>
<organism evidence="10 11">
    <name type="scientific">Channa striata</name>
    <name type="common">Snakehead murrel</name>
    <name type="synonym">Ophicephalus striatus</name>
    <dbReference type="NCBI Taxonomy" id="64152"/>
    <lineage>
        <taxon>Eukaryota</taxon>
        <taxon>Metazoa</taxon>
        <taxon>Chordata</taxon>
        <taxon>Craniata</taxon>
        <taxon>Vertebrata</taxon>
        <taxon>Euteleostomi</taxon>
        <taxon>Actinopterygii</taxon>
        <taxon>Neopterygii</taxon>
        <taxon>Teleostei</taxon>
        <taxon>Neoteleostei</taxon>
        <taxon>Acanthomorphata</taxon>
        <taxon>Anabantaria</taxon>
        <taxon>Anabantiformes</taxon>
        <taxon>Channoidei</taxon>
        <taxon>Channidae</taxon>
        <taxon>Channa</taxon>
    </lineage>
</organism>
<keyword evidence="11" id="KW-1185">Reference proteome</keyword>
<keyword evidence="4" id="KW-0964">Secreted</keyword>
<dbReference type="InterPro" id="IPR035076">
    <property type="entry name" value="Toxin/TOLIP"/>
</dbReference>
<evidence type="ECO:0000256" key="5">
    <source>
        <dbReference type="ARBA" id="ARBA00022729"/>
    </source>
</evidence>
<dbReference type="InterPro" id="IPR016054">
    <property type="entry name" value="LY6_UPA_recep-like"/>
</dbReference>
<dbReference type="InterPro" id="IPR045860">
    <property type="entry name" value="Snake_toxin-like_sf"/>
</dbReference>
<comment type="caution">
    <text evidence="10">The sequence shown here is derived from an EMBL/GenBank/DDBJ whole genome shotgun (WGS) entry which is preliminary data.</text>
</comment>
<protein>
    <recommendedName>
        <fullName evidence="9">UPAR/Ly6 domain-containing protein</fullName>
    </recommendedName>
</protein>
<feature type="domain" description="UPAR/Ly6" evidence="9">
    <location>
        <begin position="102"/>
        <end position="175"/>
    </location>
</feature>
<evidence type="ECO:0000313" key="10">
    <source>
        <dbReference type="EMBL" id="KAK2835049.1"/>
    </source>
</evidence>
<dbReference type="Proteomes" id="UP001187415">
    <property type="component" value="Unassembled WGS sequence"/>
</dbReference>
<dbReference type="InterPro" id="IPR050918">
    <property type="entry name" value="CNF-like_PLA2_Inhibitor"/>
</dbReference>
<proteinExistence type="predicted"/>
<feature type="domain" description="UPAR/Ly6" evidence="9">
    <location>
        <begin position="20"/>
        <end position="97"/>
    </location>
</feature>
<feature type="signal peptide" evidence="8">
    <location>
        <begin position="1"/>
        <end position="19"/>
    </location>
</feature>
<keyword evidence="5 8" id="KW-0732">Signal</keyword>
<dbReference type="PANTHER" id="PTHR20914">
    <property type="entry name" value="LY6/PLAUR DOMAIN-CONTAINING PROTEIN 8"/>
    <property type="match status" value="1"/>
</dbReference>
<dbReference type="SMART" id="SM00134">
    <property type="entry name" value="LU"/>
    <property type="match status" value="5"/>
</dbReference>
<accession>A0AA88MBL2</accession>
<keyword evidence="6" id="KW-0472">Membrane</keyword>
<feature type="domain" description="UPAR/Ly6" evidence="9">
    <location>
        <begin position="296"/>
        <end position="386"/>
    </location>
</feature>
<dbReference type="Pfam" id="PF00021">
    <property type="entry name" value="UPAR_LY6"/>
    <property type="match status" value="4"/>
</dbReference>
<feature type="chain" id="PRO_5041684820" description="UPAR/Ly6 domain-containing protein" evidence="8">
    <location>
        <begin position="20"/>
        <end position="485"/>
    </location>
</feature>
<comment type="subcellular location">
    <subcellularLocation>
        <location evidence="1">Cell membrane</location>
    </subcellularLocation>
    <subcellularLocation>
        <location evidence="2">Secreted</location>
    </subcellularLocation>
</comment>
<dbReference type="EMBL" id="JAUPFM010000012">
    <property type="protein sequence ID" value="KAK2835049.1"/>
    <property type="molecule type" value="Genomic_DNA"/>
</dbReference>
<dbReference type="AlphaFoldDB" id="A0AA88MBL2"/>
<evidence type="ECO:0000256" key="3">
    <source>
        <dbReference type="ARBA" id="ARBA00022475"/>
    </source>
</evidence>